<comment type="caution">
    <text evidence="2">The sequence shown here is derived from an EMBL/GenBank/DDBJ whole genome shotgun (WGS) entry which is preliminary data.</text>
</comment>
<organism evidence="2">
    <name type="scientific">marine sediment metagenome</name>
    <dbReference type="NCBI Taxonomy" id="412755"/>
    <lineage>
        <taxon>unclassified sequences</taxon>
        <taxon>metagenomes</taxon>
        <taxon>ecological metagenomes</taxon>
    </lineage>
</organism>
<dbReference type="Pfam" id="PF00144">
    <property type="entry name" value="Beta-lactamase"/>
    <property type="match status" value="1"/>
</dbReference>
<proteinExistence type="predicted"/>
<feature type="non-terminal residue" evidence="2">
    <location>
        <position position="1"/>
    </location>
</feature>
<dbReference type="AlphaFoldDB" id="X0VDA6"/>
<feature type="non-terminal residue" evidence="2">
    <location>
        <position position="262"/>
    </location>
</feature>
<dbReference type="InterPro" id="IPR050491">
    <property type="entry name" value="AmpC-like"/>
</dbReference>
<dbReference type="InterPro" id="IPR001466">
    <property type="entry name" value="Beta-lactam-related"/>
</dbReference>
<dbReference type="SUPFAM" id="SSF56601">
    <property type="entry name" value="beta-lactamase/transpeptidase-like"/>
    <property type="match status" value="1"/>
</dbReference>
<dbReference type="InterPro" id="IPR012338">
    <property type="entry name" value="Beta-lactam/transpept-like"/>
</dbReference>
<sequence>KKLSYVCCGLCLALIFAFTNCETEESLTRKRIDSVENGLLRTVVFKGEDPERMKLSERMAFYRVPGVSIAVIDKYAVEWARGYGVERVGTDLPITPDLLFQAASISQSVAVWGILHLVEQGKINLDSDVNPQLKSWKIPPSSVIRETKATPRHLMSHCAGLISLKLAGYPFGKTMPTVLDVLQGQKPSDSPGIYVYKEPGTEVQYSELGYAVLHQLLEDIEGKSFHQILTETVLQPLQMNQSTFEIPLPDIMRTKAEGRIQA</sequence>
<dbReference type="PANTHER" id="PTHR46825">
    <property type="entry name" value="D-ALANYL-D-ALANINE-CARBOXYPEPTIDASE/ENDOPEPTIDASE AMPH"/>
    <property type="match status" value="1"/>
</dbReference>
<name>X0VDA6_9ZZZZ</name>
<evidence type="ECO:0000313" key="2">
    <source>
        <dbReference type="EMBL" id="GAG16134.1"/>
    </source>
</evidence>
<feature type="domain" description="Beta-lactamase-related" evidence="1">
    <location>
        <begin position="55"/>
        <end position="254"/>
    </location>
</feature>
<dbReference type="Gene3D" id="3.40.710.10">
    <property type="entry name" value="DD-peptidase/beta-lactamase superfamily"/>
    <property type="match status" value="1"/>
</dbReference>
<evidence type="ECO:0000259" key="1">
    <source>
        <dbReference type="Pfam" id="PF00144"/>
    </source>
</evidence>
<protein>
    <recommendedName>
        <fullName evidence="1">Beta-lactamase-related domain-containing protein</fullName>
    </recommendedName>
</protein>
<dbReference type="PANTHER" id="PTHR46825:SF12">
    <property type="entry name" value="PENICILLIN-BINDING PROTEIN 4"/>
    <property type="match status" value="1"/>
</dbReference>
<gene>
    <name evidence="2" type="ORF">S01H1_48658</name>
</gene>
<reference evidence="2" key="1">
    <citation type="journal article" date="2014" name="Front. Microbiol.">
        <title>High frequency of phylogenetically diverse reductive dehalogenase-homologous genes in deep subseafloor sedimentary metagenomes.</title>
        <authorList>
            <person name="Kawai M."/>
            <person name="Futagami T."/>
            <person name="Toyoda A."/>
            <person name="Takaki Y."/>
            <person name="Nishi S."/>
            <person name="Hori S."/>
            <person name="Arai W."/>
            <person name="Tsubouchi T."/>
            <person name="Morono Y."/>
            <person name="Uchiyama I."/>
            <person name="Ito T."/>
            <person name="Fujiyama A."/>
            <person name="Inagaki F."/>
            <person name="Takami H."/>
        </authorList>
    </citation>
    <scope>NUCLEOTIDE SEQUENCE</scope>
    <source>
        <strain evidence="2">Expedition CK06-06</strain>
    </source>
</reference>
<dbReference type="EMBL" id="BARS01031254">
    <property type="protein sequence ID" value="GAG16134.1"/>
    <property type="molecule type" value="Genomic_DNA"/>
</dbReference>
<accession>X0VDA6</accession>